<dbReference type="RefSeq" id="WP_108826060.1">
    <property type="nucleotide sequence ID" value="NZ_CP023004.1"/>
</dbReference>
<keyword evidence="3" id="KW-1185">Reference proteome</keyword>
<reference evidence="2 3" key="1">
    <citation type="journal article" date="2018" name="Syst. Appl. Microbiol.">
        <title>Ereboglobus luteus gen. nov. sp. nov. from cockroach guts, and new insights into the oxygen relationship of the genera Opitutus and Didymococcus (Verrucomicrobia: Opitutaceae).</title>
        <authorList>
            <person name="Tegtmeier D."/>
            <person name="Belitz A."/>
            <person name="Radek R."/>
            <person name="Heimerl T."/>
            <person name="Brune A."/>
        </authorList>
    </citation>
    <scope>NUCLEOTIDE SEQUENCE [LARGE SCALE GENOMIC DNA]</scope>
    <source>
        <strain evidence="2 3">Ho45</strain>
    </source>
</reference>
<dbReference type="EMBL" id="CP023004">
    <property type="protein sequence ID" value="AWI10173.1"/>
    <property type="molecule type" value="Genomic_DNA"/>
</dbReference>
<dbReference type="Proteomes" id="UP000244896">
    <property type="component" value="Chromosome"/>
</dbReference>
<dbReference type="CDD" id="cd06532">
    <property type="entry name" value="Glyco_transf_25"/>
    <property type="match status" value="1"/>
</dbReference>
<name>A0A2U8E5P0_9BACT</name>
<dbReference type="Pfam" id="PF01755">
    <property type="entry name" value="Glyco_transf_25"/>
    <property type="match status" value="1"/>
</dbReference>
<dbReference type="AlphaFoldDB" id="A0A2U8E5P0"/>
<feature type="domain" description="Glycosyl transferase family 25" evidence="1">
    <location>
        <begin position="2"/>
        <end position="118"/>
    </location>
</feature>
<organism evidence="2 3">
    <name type="scientific">Ereboglobus luteus</name>
    <dbReference type="NCBI Taxonomy" id="1796921"/>
    <lineage>
        <taxon>Bacteria</taxon>
        <taxon>Pseudomonadati</taxon>
        <taxon>Verrucomicrobiota</taxon>
        <taxon>Opitutia</taxon>
        <taxon>Opitutales</taxon>
        <taxon>Opitutaceae</taxon>
        <taxon>Ereboglobus</taxon>
    </lineage>
</organism>
<dbReference type="KEGG" id="elut:CKA38_13710"/>
<proteinExistence type="predicted"/>
<evidence type="ECO:0000313" key="3">
    <source>
        <dbReference type="Proteomes" id="UP000244896"/>
    </source>
</evidence>
<dbReference type="OrthoDB" id="1198916at2"/>
<dbReference type="InterPro" id="IPR002654">
    <property type="entry name" value="Glyco_trans_25"/>
</dbReference>
<sequence length="246" mass="28417">MRIFVVNLPHRTDKRAEILAQGEKYNLPLEIFDAVNGNAISDEEIKKIVYDYPACHMTKGVIGCSLSHLKIYKKMCDENIDLALVLEDDALLMDDLPLVLGELEKIDKNEVPKIYFVSSQYYKQSSGQKIAGGYAIRDYIDGGNSHAYVVNRKAAESLHANLWPIKWEADKWYYFLEMGLVSFSCVVPHVVGVDGVPEKSDLYTERALTNRKRRHYLNGLKHVVRRRRRLVKILWKIFRKPFVKKS</sequence>
<evidence type="ECO:0000259" key="1">
    <source>
        <dbReference type="Pfam" id="PF01755"/>
    </source>
</evidence>
<gene>
    <name evidence="2" type="ORF">CKA38_13710</name>
</gene>
<evidence type="ECO:0000313" key="2">
    <source>
        <dbReference type="EMBL" id="AWI10173.1"/>
    </source>
</evidence>
<protein>
    <recommendedName>
        <fullName evidence="1">Glycosyl transferase family 25 domain-containing protein</fullName>
    </recommendedName>
</protein>
<accession>A0A2U8E5P0</accession>